<comment type="caution">
    <text evidence="2">The sequence shown here is derived from an EMBL/GenBank/DDBJ whole genome shotgun (WGS) entry which is preliminary data.</text>
</comment>
<evidence type="ECO:0000256" key="1">
    <source>
        <dbReference type="SAM" id="MobiDB-lite"/>
    </source>
</evidence>
<name>A0ABQ2JRZ1_9SPHN</name>
<feature type="compositionally biased region" description="Basic and acidic residues" evidence="1">
    <location>
        <begin position="147"/>
        <end position="158"/>
    </location>
</feature>
<protein>
    <submittedName>
        <fullName evidence="2">Uncharacterized protein</fullName>
    </submittedName>
</protein>
<dbReference type="EMBL" id="BMLK01000012">
    <property type="protein sequence ID" value="GGN52863.1"/>
    <property type="molecule type" value="Genomic_DNA"/>
</dbReference>
<keyword evidence="3" id="KW-1185">Reference proteome</keyword>
<evidence type="ECO:0000313" key="2">
    <source>
        <dbReference type="EMBL" id="GGN52863.1"/>
    </source>
</evidence>
<sequence length="167" mass="18926">MALLKRSGYWQDVNPTGMIADFRLVWKQAGSNRWRIAALSGACTFAVFYLMSTQHGEAPHPPPKVTYISTLPAHRTDEQIMAENLANQKRKEVWEAEQAKRDAEARDIYRTIGRASGMDVDKIEREAAAERAAEEKAADERARKLIEEGREAAARQKAEQQQSQQQQ</sequence>
<reference evidence="3" key="1">
    <citation type="journal article" date="2019" name="Int. J. Syst. Evol. Microbiol.">
        <title>The Global Catalogue of Microorganisms (GCM) 10K type strain sequencing project: providing services to taxonomists for standard genome sequencing and annotation.</title>
        <authorList>
            <consortium name="The Broad Institute Genomics Platform"/>
            <consortium name="The Broad Institute Genome Sequencing Center for Infectious Disease"/>
            <person name="Wu L."/>
            <person name="Ma J."/>
        </authorList>
    </citation>
    <scope>NUCLEOTIDE SEQUENCE [LARGE SCALE GENOMIC DNA]</scope>
    <source>
        <strain evidence="3">CGMCC 1.6784</strain>
    </source>
</reference>
<feature type="region of interest" description="Disordered" evidence="1">
    <location>
        <begin position="147"/>
        <end position="167"/>
    </location>
</feature>
<dbReference type="RefSeq" id="WP_188820196.1">
    <property type="nucleotide sequence ID" value="NZ_BMLK01000012.1"/>
</dbReference>
<proteinExistence type="predicted"/>
<dbReference type="Proteomes" id="UP000605099">
    <property type="component" value="Unassembled WGS sequence"/>
</dbReference>
<evidence type="ECO:0000313" key="3">
    <source>
        <dbReference type="Proteomes" id="UP000605099"/>
    </source>
</evidence>
<organism evidence="2 3">
    <name type="scientific">Novosphingobium indicum</name>
    <dbReference type="NCBI Taxonomy" id="462949"/>
    <lineage>
        <taxon>Bacteria</taxon>
        <taxon>Pseudomonadati</taxon>
        <taxon>Pseudomonadota</taxon>
        <taxon>Alphaproteobacteria</taxon>
        <taxon>Sphingomonadales</taxon>
        <taxon>Sphingomonadaceae</taxon>
        <taxon>Novosphingobium</taxon>
    </lineage>
</organism>
<gene>
    <name evidence="2" type="ORF">GCM10011349_26840</name>
</gene>
<accession>A0ABQ2JRZ1</accession>